<name>A0A7Y0QIM6_CELFI</name>
<reference evidence="6 7" key="1">
    <citation type="submission" date="2020-04" db="EMBL/GenBank/DDBJ databases">
        <title>Sequencing and Assembly of C. fimi.</title>
        <authorList>
            <person name="Ramsey A.R."/>
        </authorList>
    </citation>
    <scope>NUCLEOTIDE SEQUENCE [LARGE SCALE GENOMIC DNA]</scope>
    <source>
        <strain evidence="6 7">SB</strain>
    </source>
</reference>
<gene>
    <name evidence="6" type="ORF">HIR71_12575</name>
</gene>
<dbReference type="GO" id="GO:0044780">
    <property type="term" value="P:bacterial-type flagellum assembly"/>
    <property type="evidence" value="ECO:0007669"/>
    <property type="project" value="InterPro"/>
</dbReference>
<protein>
    <recommendedName>
        <fullName evidence="5">Flagellar hook-length control protein-like C-terminal domain-containing protein</fullName>
    </recommendedName>
</protein>
<evidence type="ECO:0000256" key="4">
    <source>
        <dbReference type="SAM" id="MobiDB-lite"/>
    </source>
</evidence>
<dbReference type="InterPro" id="IPR038610">
    <property type="entry name" value="FliK-like_C_sf"/>
</dbReference>
<feature type="region of interest" description="Disordered" evidence="4">
    <location>
        <begin position="1"/>
        <end position="97"/>
    </location>
</feature>
<dbReference type="GO" id="GO:0009424">
    <property type="term" value="C:bacterial-type flagellum hook"/>
    <property type="evidence" value="ECO:0007669"/>
    <property type="project" value="InterPro"/>
</dbReference>
<evidence type="ECO:0000256" key="2">
    <source>
        <dbReference type="ARBA" id="ARBA00009149"/>
    </source>
</evidence>
<dbReference type="AlphaFoldDB" id="A0A7Y0QIM6"/>
<evidence type="ECO:0000256" key="1">
    <source>
        <dbReference type="ARBA" id="ARBA00003944"/>
    </source>
</evidence>
<proteinExistence type="inferred from homology"/>
<dbReference type="InterPro" id="IPR001635">
    <property type="entry name" value="Flag_hook_Flik"/>
</dbReference>
<evidence type="ECO:0000313" key="7">
    <source>
        <dbReference type="Proteomes" id="UP000562124"/>
    </source>
</evidence>
<feature type="compositionally biased region" description="Gly residues" evidence="4">
    <location>
        <begin position="391"/>
        <end position="411"/>
    </location>
</feature>
<comment type="similarity">
    <text evidence="2">Belongs to the FliK family.</text>
</comment>
<feature type="compositionally biased region" description="Low complexity" evidence="4">
    <location>
        <begin position="142"/>
        <end position="206"/>
    </location>
</feature>
<feature type="compositionally biased region" description="Basic and acidic residues" evidence="4">
    <location>
        <begin position="59"/>
        <end position="79"/>
    </location>
</feature>
<comment type="function">
    <text evidence="1">Controls the length of the flagellar hook.</text>
</comment>
<dbReference type="CDD" id="cd17470">
    <property type="entry name" value="T3SS_Flik_C"/>
    <property type="match status" value="1"/>
</dbReference>
<organism evidence="6 7">
    <name type="scientific">Cellulomonas fimi</name>
    <dbReference type="NCBI Taxonomy" id="1708"/>
    <lineage>
        <taxon>Bacteria</taxon>
        <taxon>Bacillati</taxon>
        <taxon>Actinomycetota</taxon>
        <taxon>Actinomycetes</taxon>
        <taxon>Micrococcales</taxon>
        <taxon>Cellulomonadaceae</taxon>
        <taxon>Cellulomonas</taxon>
    </lineage>
</organism>
<evidence type="ECO:0000256" key="3">
    <source>
        <dbReference type="ARBA" id="ARBA00022795"/>
    </source>
</evidence>
<evidence type="ECO:0000313" key="6">
    <source>
        <dbReference type="EMBL" id="NMR21044.1"/>
    </source>
</evidence>
<feature type="domain" description="Flagellar hook-length control protein-like C-terminal" evidence="5">
    <location>
        <begin position="313"/>
        <end position="386"/>
    </location>
</feature>
<feature type="compositionally biased region" description="Low complexity" evidence="4">
    <location>
        <begin position="88"/>
        <end position="97"/>
    </location>
</feature>
<keyword evidence="7" id="KW-1185">Reference proteome</keyword>
<dbReference type="EMBL" id="JABCJJ010000022">
    <property type="protein sequence ID" value="NMR21044.1"/>
    <property type="molecule type" value="Genomic_DNA"/>
</dbReference>
<sequence>MNLQLVLPPTPRTDPVAAAAGGRGSADRASRGEAFASALDAQVADPRPGSDASSASGDRQPDPAVTERADDAPDARALPDGETPTSRETAATVAPEAVVATPVVIALGGTPDAADVGAAGTDDGARAATATLTPAGGPPPTTAAATPVTQTPAAPTTAAPTPVTQTPAAPTTVTPSSAARDVPAPGATPAVVPGAANDGATDTDGTSAGGHGPQDDRGARPGVVGSLTAAPAASEAVERPVEKVTTPAVPAAASSAVGEGAGGGERVVVAVPAGTSSAAAAAPAAPVAAPSSALPDRPVAAQLAGPLATLRTAAPGEHVIVVRVSPDTIGPVRVLAHIGAEGVRIELLGGSDHAREALRAALPDLRRDLAGAGLQGQLSLGTGKEQAGSDAGAGLGGHRGGAQGEPSGAGRGSESVRAPRAGAIPPTGPPRSTTGLAGLDVTV</sequence>
<accession>A0A7Y0QIM6</accession>
<dbReference type="PRINTS" id="PR01007">
    <property type="entry name" value="FLGHOOKFLIK"/>
</dbReference>
<feature type="region of interest" description="Disordered" evidence="4">
    <location>
        <begin position="380"/>
        <end position="443"/>
    </location>
</feature>
<keyword evidence="3" id="KW-1005">Bacterial flagellum biogenesis</keyword>
<dbReference type="Gene3D" id="3.30.750.140">
    <property type="match status" value="1"/>
</dbReference>
<feature type="region of interest" description="Disordered" evidence="4">
    <location>
        <begin position="128"/>
        <end position="224"/>
    </location>
</feature>
<dbReference type="InterPro" id="IPR021136">
    <property type="entry name" value="Flagellar_hook_control-like_C"/>
</dbReference>
<evidence type="ECO:0000259" key="5">
    <source>
        <dbReference type="Pfam" id="PF02120"/>
    </source>
</evidence>
<comment type="caution">
    <text evidence="6">The sequence shown here is derived from an EMBL/GenBank/DDBJ whole genome shotgun (WGS) entry which is preliminary data.</text>
</comment>
<dbReference type="Proteomes" id="UP000562124">
    <property type="component" value="Unassembled WGS sequence"/>
</dbReference>
<dbReference type="Pfam" id="PF02120">
    <property type="entry name" value="Flg_hook"/>
    <property type="match status" value="1"/>
</dbReference>
<dbReference type="RefSeq" id="WP_169325422.1">
    <property type="nucleotide sequence ID" value="NZ_JABCJJ010000022.1"/>
</dbReference>